<dbReference type="GO" id="GO:0006629">
    <property type="term" value="P:lipid metabolic process"/>
    <property type="evidence" value="ECO:0007669"/>
    <property type="project" value="InterPro"/>
</dbReference>
<dbReference type="Proteomes" id="UP000221961">
    <property type="component" value="Chromosome"/>
</dbReference>
<dbReference type="InterPro" id="IPR011047">
    <property type="entry name" value="Quinoprotein_ADH-like_sf"/>
</dbReference>
<feature type="repeat" description="WD" evidence="3">
    <location>
        <begin position="1119"/>
        <end position="1160"/>
    </location>
</feature>
<accession>A0A291RQF7</accession>
<feature type="repeat" description="WD" evidence="3">
    <location>
        <begin position="945"/>
        <end position="971"/>
    </location>
</feature>
<organism evidence="6 7">
    <name type="scientific">Nocardia terpenica</name>
    <dbReference type="NCBI Taxonomy" id="455432"/>
    <lineage>
        <taxon>Bacteria</taxon>
        <taxon>Bacillati</taxon>
        <taxon>Actinomycetota</taxon>
        <taxon>Actinomycetes</taxon>
        <taxon>Mycobacteriales</taxon>
        <taxon>Nocardiaceae</taxon>
        <taxon>Nocardia</taxon>
    </lineage>
</organism>
<dbReference type="SUPFAM" id="SSF52200">
    <property type="entry name" value="Toll/Interleukin receptor TIR domain"/>
    <property type="match status" value="1"/>
</dbReference>
<feature type="repeat" description="WD" evidence="3">
    <location>
        <begin position="1076"/>
        <end position="1117"/>
    </location>
</feature>
<feature type="repeat" description="WD" evidence="3">
    <location>
        <begin position="1162"/>
        <end position="1203"/>
    </location>
</feature>
<dbReference type="CDD" id="cd00200">
    <property type="entry name" value="WD40"/>
    <property type="match status" value="2"/>
</dbReference>
<feature type="repeat" description="WD" evidence="3">
    <location>
        <begin position="817"/>
        <end position="858"/>
    </location>
</feature>
<protein>
    <recommendedName>
        <fullName evidence="5">PI-PLC Y-box domain-containing protein</fullName>
    </recommendedName>
</protein>
<dbReference type="Pfam" id="PF13676">
    <property type="entry name" value="TIR_2"/>
    <property type="match status" value="1"/>
</dbReference>
<dbReference type="PANTHER" id="PTHR19848">
    <property type="entry name" value="WD40 REPEAT PROTEIN"/>
    <property type="match status" value="1"/>
</dbReference>
<feature type="repeat" description="WD" evidence="3">
    <location>
        <begin position="1205"/>
        <end position="1246"/>
    </location>
</feature>
<reference evidence="6 7" key="1">
    <citation type="submission" date="2017-10" db="EMBL/GenBank/DDBJ databases">
        <title>Comparative genomics between pathogenic Norcardia.</title>
        <authorList>
            <person name="Zeng L."/>
        </authorList>
    </citation>
    <scope>NUCLEOTIDE SEQUENCE [LARGE SCALE GENOMIC DNA]</scope>
    <source>
        <strain evidence="6 7">NC_YFY_NT001</strain>
    </source>
</reference>
<dbReference type="KEGG" id="ntp:CRH09_30455"/>
<dbReference type="PANTHER" id="PTHR19848:SF8">
    <property type="entry name" value="F-BOX AND WD REPEAT DOMAIN CONTAINING 7"/>
    <property type="match status" value="1"/>
</dbReference>
<dbReference type="PROSITE" id="PS50082">
    <property type="entry name" value="WD_REPEATS_2"/>
    <property type="match status" value="13"/>
</dbReference>
<keyword evidence="1 3" id="KW-0853">WD repeat</keyword>
<dbReference type="Pfam" id="PF00400">
    <property type="entry name" value="WD40"/>
    <property type="match status" value="13"/>
</dbReference>
<evidence type="ECO:0000313" key="6">
    <source>
        <dbReference type="EMBL" id="ATL69851.1"/>
    </source>
</evidence>
<dbReference type="Gene3D" id="3.40.50.300">
    <property type="entry name" value="P-loop containing nucleotide triphosphate hydrolases"/>
    <property type="match status" value="1"/>
</dbReference>
<feature type="repeat" description="WD" evidence="3">
    <location>
        <begin position="902"/>
        <end position="943"/>
    </location>
</feature>
<feature type="repeat" description="WD" evidence="3">
    <location>
        <begin position="774"/>
        <end position="815"/>
    </location>
</feature>
<dbReference type="InterPro" id="IPR000157">
    <property type="entry name" value="TIR_dom"/>
</dbReference>
<dbReference type="SUPFAM" id="SSF50978">
    <property type="entry name" value="WD40 repeat-like"/>
    <property type="match status" value="1"/>
</dbReference>
<dbReference type="PROSITE" id="PS00678">
    <property type="entry name" value="WD_REPEATS_1"/>
    <property type="match status" value="8"/>
</dbReference>
<dbReference type="InterPro" id="IPR020472">
    <property type="entry name" value="WD40_PAC1"/>
</dbReference>
<dbReference type="Gene3D" id="2.130.10.10">
    <property type="entry name" value="YVTN repeat-like/Quinoprotein amine dehydrogenase"/>
    <property type="match status" value="6"/>
</dbReference>
<dbReference type="InterPro" id="IPR001711">
    <property type="entry name" value="PLipase_C_Pinositol-sp_Y"/>
</dbReference>
<dbReference type="InterPro" id="IPR001680">
    <property type="entry name" value="WD40_rpt"/>
</dbReference>
<dbReference type="InterPro" id="IPR027417">
    <property type="entry name" value="P-loop_NTPase"/>
</dbReference>
<dbReference type="EMBL" id="CP023778">
    <property type="protein sequence ID" value="ATL69851.1"/>
    <property type="molecule type" value="Genomic_DNA"/>
</dbReference>
<dbReference type="Gene3D" id="3.40.50.10140">
    <property type="entry name" value="Toll/interleukin-1 receptor homology (TIR) domain"/>
    <property type="match status" value="1"/>
</dbReference>
<proteinExistence type="predicted"/>
<dbReference type="Pfam" id="PF20703">
    <property type="entry name" value="nSTAND1"/>
    <property type="match status" value="1"/>
</dbReference>
<dbReference type="PROSITE" id="PS50008">
    <property type="entry name" value="PIPLC_Y_DOMAIN"/>
    <property type="match status" value="1"/>
</dbReference>
<gene>
    <name evidence="6" type="ORF">CRH09_30455</name>
</gene>
<keyword evidence="2" id="KW-0677">Repeat</keyword>
<dbReference type="InterPro" id="IPR049052">
    <property type="entry name" value="nSTAND1"/>
</dbReference>
<dbReference type="InterPro" id="IPR036322">
    <property type="entry name" value="WD40_repeat_dom_sf"/>
</dbReference>
<feature type="domain" description="PI-PLC Y-box" evidence="5">
    <location>
        <begin position="766"/>
        <end position="788"/>
    </location>
</feature>
<dbReference type="InterPro" id="IPR015943">
    <property type="entry name" value="WD40/YVTN_repeat-like_dom_sf"/>
</dbReference>
<keyword evidence="4" id="KW-1133">Transmembrane helix</keyword>
<feature type="repeat" description="WD" evidence="3">
    <location>
        <begin position="1291"/>
        <end position="1332"/>
    </location>
</feature>
<evidence type="ECO:0000256" key="3">
    <source>
        <dbReference type="PROSITE-ProRule" id="PRU00221"/>
    </source>
</evidence>
<evidence type="ECO:0000256" key="2">
    <source>
        <dbReference type="ARBA" id="ARBA00022737"/>
    </source>
</evidence>
<evidence type="ECO:0000256" key="1">
    <source>
        <dbReference type="ARBA" id="ARBA00022574"/>
    </source>
</evidence>
<feature type="repeat" description="WD" evidence="3">
    <location>
        <begin position="1334"/>
        <end position="1365"/>
    </location>
</feature>
<evidence type="ECO:0000256" key="4">
    <source>
        <dbReference type="SAM" id="Phobius"/>
    </source>
</evidence>
<feature type="transmembrane region" description="Helical" evidence="4">
    <location>
        <begin position="681"/>
        <end position="703"/>
    </location>
</feature>
<dbReference type="InterPro" id="IPR035897">
    <property type="entry name" value="Toll_tir_struct_dom_sf"/>
</dbReference>
<dbReference type="SMART" id="SM00320">
    <property type="entry name" value="WD40"/>
    <property type="match status" value="14"/>
</dbReference>
<evidence type="ECO:0000313" key="7">
    <source>
        <dbReference type="Proteomes" id="UP000221961"/>
    </source>
</evidence>
<feature type="repeat" description="WD" evidence="3">
    <location>
        <begin position="860"/>
        <end position="900"/>
    </location>
</feature>
<feature type="repeat" description="WD" evidence="3">
    <location>
        <begin position="1038"/>
        <end position="1073"/>
    </location>
</feature>
<keyword evidence="4" id="KW-0812">Transmembrane</keyword>
<sequence>MANSAHYGGRSALVLSGRVLSGCRLGGVASVSRIFLSHSSHDSAAAVALRQWLIGQRPGLAGEIFLDIDPDTGIGVGVRWKDALRQASSRCEAVICLVSRHWYESYECKTEYRTAEALGKQILVARVEPVDGDITREWQRCDLFGGGPTTIVHLGGGESVQFRTAGLQQLLAGLVPFGIGAEHFPWPPPNEPDRAPYRGWQSFEAVDAAVLFGRDAQIVRGRDRLVAMRASGVQSVFAVLGPSGAGKSAFLRAGLLPRLARDDRHFVVMDILRPARESLTGTTGFAASIHATRARYGLLEPSLGAIKTALTDQLQRVRGWLREIQQAAEARLLDHPAAGEAVPPTLVLPIDQAEELFTPDAGEQGEQLLNLLKTLLTLDSAVEATSLQLIVIVCMRTDRYEAFQTAPLLAEIETQVFDDLGPMPQALFKDVITGPAARASQAGHRLQVHHDLVDRLLTDCTEGADALPLLALTLSRLYWDYGDTGTLTLDHYTALGGIGHVVRSEVDHALAADPAQRQHQLVLLRSAFVPWLATINPDNDQPLRRIAAWTDLPAETHSLLDRFVNRRLLVKDRRDGATVVEVALESLLRQWDDLADWLREHAEDLKNADSVEHAARAWARNSHDNAWLLDGTRLLAAETLLTKPGYRERLAPARAFVSASRQRHDDRLETELRATRRRARILTSLVAVLVAVAVLAAIGFVVATKASDRANAQARQAVSVRLIQDGEATLQGRQSGSDVHAMQEILAARALSPGAQADTALVDALYARRHLLRIVPTPSRVESVAFSPDGTRVVSGGYDNVLRLWDAATGQPIGAPLTGHTDIIEDVAFSPDGTRIASGSKDGTIRLWDAATGRPIGAPLTGHTGPVDGVAFSPDGTRIVSGGDYTLRLWDVATGRPIGQPLTGHSGEVSRVAFSPDGTRIVSGSHDGTILLWDTATGQPIGAPLTGHTGAVFSVAFNSEGTRIVSGGVDGIRLWNAATGQPVGAPLTVPDTRAAADPAHIVLGARFDPTGQRIVAGYSGNVIRVWNTTTRTVISLPLAGDTDSVTSVAFSPDGSRIVSGSDDHTIRIWDATSIALTGHTGTVTSVAVSPDGTRIASGSGDQTVRLWDTATGHPIGAPLTGHTGGVRSVAFSPDGTRIASGSDDNTIRLWDAATGHPIGAPLTGHTDAVLSVAFSRYGTRIASGSMDGTVRLWDVASGHPIGAPLAGHIDGVSSVAFSSDGTRIASGGVDQTVRLWDVTTGHPIGAPLTGHTDVVWSVAFSPDGTRIASGGGDQTVRLWGAATGRPIGIPLTGHTGTIWSLAFSPDGKRIASGGVDQTVRLWDAVTGRPIGASLTGHVGAVLSVAFSPDSTRIASGGRDGTIEVWPVFNPSTKELCAKLPSNMSRKDWRATVSAAIDYTQQCPALPYAPDDSN</sequence>
<name>A0A291RQF7_9NOCA</name>
<dbReference type="GO" id="GO:0035556">
    <property type="term" value="P:intracellular signal transduction"/>
    <property type="evidence" value="ECO:0007669"/>
    <property type="project" value="InterPro"/>
</dbReference>
<dbReference type="PROSITE" id="PS50294">
    <property type="entry name" value="WD_REPEATS_REGION"/>
    <property type="match status" value="12"/>
</dbReference>
<feature type="repeat" description="WD" evidence="3">
    <location>
        <begin position="1248"/>
        <end position="1289"/>
    </location>
</feature>
<keyword evidence="4" id="KW-0472">Membrane</keyword>
<dbReference type="PRINTS" id="PR00320">
    <property type="entry name" value="GPROTEINBRPT"/>
</dbReference>
<dbReference type="SUPFAM" id="SSF50998">
    <property type="entry name" value="Quinoprotein alcohol dehydrogenase-like"/>
    <property type="match status" value="1"/>
</dbReference>
<evidence type="ECO:0000259" key="5">
    <source>
        <dbReference type="PROSITE" id="PS50008"/>
    </source>
</evidence>
<dbReference type="GO" id="GO:0004435">
    <property type="term" value="F:phosphatidylinositol-4,5-bisphosphate phospholipase C activity"/>
    <property type="evidence" value="ECO:0007669"/>
    <property type="project" value="InterPro"/>
</dbReference>
<dbReference type="InterPro" id="IPR019775">
    <property type="entry name" value="WD40_repeat_CS"/>
</dbReference>